<dbReference type="EMBL" id="JABENB010000001">
    <property type="protein sequence ID" value="NNG38334.1"/>
    <property type="molecule type" value="Genomic_DNA"/>
</dbReference>
<dbReference type="InterPro" id="IPR028944">
    <property type="entry name" value="PRTase_ComF-like"/>
</dbReference>
<name>A0A849ABQ7_9MICO</name>
<accession>A0A849ABQ7</accession>
<protein>
    <submittedName>
        <fullName evidence="1">Uncharacterized protein</fullName>
    </submittedName>
</protein>
<sequence length="282" mass="30399">MHDHQLTPRRRIRLTRLTSDAGLPHTGLVDATGYSRFKHGDAAVARRYAMALAALAARRLGDAPVRVTTSAFDRVPPAAHSLLAPFVQQLCTLRPDLTVTAFRVVRRGVSNGDYSRMALADRRSAVGADNLTPERDVRGALVLALDDIRVTGTHELAMDQCLLSAGVAQVRHLYIVDAHRFAGSPRIESVLNEAAIGGPDDLLAIAAGPRFVPNARFCRRVLALPPDQLSAFLRAAAPELRGWLSRAIEFDGLAGVSAYADRVRTWDAALADIDRTMGAGVG</sequence>
<dbReference type="Proteomes" id="UP000557772">
    <property type="component" value="Unassembled WGS sequence"/>
</dbReference>
<evidence type="ECO:0000313" key="2">
    <source>
        <dbReference type="Proteomes" id="UP000557772"/>
    </source>
</evidence>
<dbReference type="RefSeq" id="WP_171151962.1">
    <property type="nucleotide sequence ID" value="NZ_JABENB010000001.1"/>
</dbReference>
<reference evidence="1 2" key="1">
    <citation type="submission" date="2020-05" db="EMBL/GenBank/DDBJ databases">
        <title>Flexivirga sp. ID2601S isolated from air conditioner.</title>
        <authorList>
            <person name="Kim D.H."/>
        </authorList>
    </citation>
    <scope>NUCLEOTIDE SEQUENCE [LARGE SCALE GENOMIC DNA]</scope>
    <source>
        <strain evidence="1 2">ID2601S</strain>
    </source>
</reference>
<dbReference type="Pfam" id="PF15610">
    <property type="entry name" value="PRTase_3"/>
    <property type="match status" value="1"/>
</dbReference>
<comment type="caution">
    <text evidence="1">The sequence shown here is derived from an EMBL/GenBank/DDBJ whole genome shotgun (WGS) entry which is preliminary data.</text>
</comment>
<keyword evidence="2" id="KW-1185">Reference proteome</keyword>
<evidence type="ECO:0000313" key="1">
    <source>
        <dbReference type="EMBL" id="NNG38334.1"/>
    </source>
</evidence>
<proteinExistence type="predicted"/>
<organism evidence="1 2">
    <name type="scientific">Flexivirga aerilata</name>
    <dbReference type="NCBI Taxonomy" id="1656889"/>
    <lineage>
        <taxon>Bacteria</taxon>
        <taxon>Bacillati</taxon>
        <taxon>Actinomycetota</taxon>
        <taxon>Actinomycetes</taxon>
        <taxon>Micrococcales</taxon>
        <taxon>Dermacoccaceae</taxon>
        <taxon>Flexivirga</taxon>
    </lineage>
</organism>
<dbReference type="AlphaFoldDB" id="A0A849ABQ7"/>
<gene>
    <name evidence="1" type="ORF">HJ588_03470</name>
</gene>